<evidence type="ECO:0000313" key="1">
    <source>
        <dbReference type="EMBL" id="EWS73694.1"/>
    </source>
</evidence>
<proteinExistence type="predicted"/>
<dbReference type="GeneID" id="24439094"/>
<keyword evidence="2" id="KW-1185">Reference proteome</keyword>
<organism evidence="1 2">
    <name type="scientific">Tetrahymena thermophila (strain SB210)</name>
    <dbReference type="NCBI Taxonomy" id="312017"/>
    <lineage>
        <taxon>Eukaryota</taxon>
        <taxon>Sar</taxon>
        <taxon>Alveolata</taxon>
        <taxon>Ciliophora</taxon>
        <taxon>Intramacronucleata</taxon>
        <taxon>Oligohymenophorea</taxon>
        <taxon>Hymenostomatida</taxon>
        <taxon>Tetrahymenina</taxon>
        <taxon>Tetrahymenidae</taxon>
        <taxon>Tetrahymena</taxon>
    </lineage>
</organism>
<protein>
    <submittedName>
        <fullName evidence="1">Uncharacterized protein</fullName>
    </submittedName>
</protein>
<dbReference type="RefSeq" id="XP_012653732.1">
    <property type="nucleotide sequence ID" value="XM_012798278.1"/>
</dbReference>
<sequence>MLLIPFKIFIQLSGFSAKQSAQIFFPVFACIFIKLKFEQYEQINRQYILCSFQVFKNTIIFKLLKRCQQIVVN</sequence>
<dbReference type="Proteomes" id="UP000009168">
    <property type="component" value="Unassembled WGS sequence"/>
</dbReference>
<dbReference type="AlphaFoldDB" id="W7XIY1"/>
<dbReference type="InParanoid" id="W7XIY1"/>
<accession>W7XIY1</accession>
<name>W7XIY1_TETTS</name>
<dbReference type="EMBL" id="GG662650">
    <property type="protein sequence ID" value="EWS73694.1"/>
    <property type="molecule type" value="Genomic_DNA"/>
</dbReference>
<reference evidence="2" key="1">
    <citation type="journal article" date="2006" name="PLoS Biol.">
        <title>Macronuclear genome sequence of the ciliate Tetrahymena thermophila, a model eukaryote.</title>
        <authorList>
            <person name="Eisen J.A."/>
            <person name="Coyne R.S."/>
            <person name="Wu M."/>
            <person name="Wu D."/>
            <person name="Thiagarajan M."/>
            <person name="Wortman J.R."/>
            <person name="Badger J.H."/>
            <person name="Ren Q."/>
            <person name="Amedeo P."/>
            <person name="Jones K.M."/>
            <person name="Tallon L.J."/>
            <person name="Delcher A.L."/>
            <person name="Salzberg S.L."/>
            <person name="Silva J.C."/>
            <person name="Haas B.J."/>
            <person name="Majoros W.H."/>
            <person name="Farzad M."/>
            <person name="Carlton J.M."/>
            <person name="Smith R.K. Jr."/>
            <person name="Garg J."/>
            <person name="Pearlman R.E."/>
            <person name="Karrer K.M."/>
            <person name="Sun L."/>
            <person name="Manning G."/>
            <person name="Elde N.C."/>
            <person name="Turkewitz A.P."/>
            <person name="Asai D.J."/>
            <person name="Wilkes D.E."/>
            <person name="Wang Y."/>
            <person name="Cai H."/>
            <person name="Collins K."/>
            <person name="Stewart B.A."/>
            <person name="Lee S.R."/>
            <person name="Wilamowska K."/>
            <person name="Weinberg Z."/>
            <person name="Ruzzo W.L."/>
            <person name="Wloga D."/>
            <person name="Gaertig J."/>
            <person name="Frankel J."/>
            <person name="Tsao C.-C."/>
            <person name="Gorovsky M.A."/>
            <person name="Keeling P.J."/>
            <person name="Waller R.F."/>
            <person name="Patron N.J."/>
            <person name="Cherry J.M."/>
            <person name="Stover N.A."/>
            <person name="Krieger C.J."/>
            <person name="del Toro C."/>
            <person name="Ryder H.F."/>
            <person name="Williamson S.C."/>
            <person name="Barbeau R.A."/>
            <person name="Hamilton E.P."/>
            <person name="Orias E."/>
        </authorList>
    </citation>
    <scope>NUCLEOTIDE SEQUENCE [LARGE SCALE GENOMIC DNA]</scope>
    <source>
        <strain evidence="2">SB210</strain>
    </source>
</reference>
<evidence type="ECO:0000313" key="2">
    <source>
        <dbReference type="Proteomes" id="UP000009168"/>
    </source>
</evidence>
<dbReference type="KEGG" id="tet:TTHERM_000460739"/>
<gene>
    <name evidence="1" type="ORF">TTHERM_000460739</name>
</gene>